<evidence type="ECO:0000313" key="1">
    <source>
        <dbReference type="Proteomes" id="UP000095287"/>
    </source>
</evidence>
<proteinExistence type="predicted"/>
<reference evidence="2" key="1">
    <citation type="submission" date="2016-11" db="UniProtKB">
        <authorList>
            <consortium name="WormBaseParasite"/>
        </authorList>
    </citation>
    <scope>IDENTIFICATION</scope>
</reference>
<dbReference type="WBParaSite" id="L893_g9755.t1">
    <property type="protein sequence ID" value="L893_g9755.t1"/>
    <property type="gene ID" value="L893_g9755"/>
</dbReference>
<dbReference type="AlphaFoldDB" id="A0A1I8AWC1"/>
<organism evidence="1 2">
    <name type="scientific">Steinernema glaseri</name>
    <dbReference type="NCBI Taxonomy" id="37863"/>
    <lineage>
        <taxon>Eukaryota</taxon>
        <taxon>Metazoa</taxon>
        <taxon>Ecdysozoa</taxon>
        <taxon>Nematoda</taxon>
        <taxon>Chromadorea</taxon>
        <taxon>Rhabditida</taxon>
        <taxon>Tylenchina</taxon>
        <taxon>Panagrolaimomorpha</taxon>
        <taxon>Strongyloidoidea</taxon>
        <taxon>Steinernematidae</taxon>
        <taxon>Steinernema</taxon>
    </lineage>
</organism>
<dbReference type="Proteomes" id="UP000095287">
    <property type="component" value="Unplaced"/>
</dbReference>
<keyword evidence="1" id="KW-1185">Reference proteome</keyword>
<evidence type="ECO:0000313" key="2">
    <source>
        <dbReference type="WBParaSite" id="L893_g9755.t1"/>
    </source>
</evidence>
<protein>
    <submittedName>
        <fullName evidence="2">Uncharacterized protein</fullName>
    </submittedName>
</protein>
<accession>A0A1I8AWC1</accession>
<sequence>MNVRLKGVEPSESTCPEFGRTSEEIIRGAQGKPRTRRYSYSCAHAPHYRKKIGSPCAEHYVGIVTSTRSTAVMLKQPMYVDADFSVFNIVMLTLSLSVKNRIFELINFGD</sequence>
<name>A0A1I8AWC1_9BILA</name>